<accession>A0A1A9A400</accession>
<dbReference type="AlphaFoldDB" id="A0A1A9A400"/>
<dbReference type="Proteomes" id="UP000078555">
    <property type="component" value="Unassembled WGS sequence"/>
</dbReference>
<evidence type="ECO:0000256" key="1">
    <source>
        <dbReference type="SAM" id="MobiDB-lite"/>
    </source>
</evidence>
<sequence length="81" mass="9317">MGIFPNTCTNNAHMRPICTCKRSLLYVHRNDIPTKIWFPLKKENQPLKCKSKSKGSKKGEGKNGHIKKWGTIQNTQLQDLH</sequence>
<evidence type="ECO:0000313" key="4">
    <source>
        <dbReference type="Proteomes" id="UP000078550"/>
    </source>
</evidence>
<organism evidence="3 4">
    <name type="scientific">Plasmodium ovale wallikeri</name>
    <dbReference type="NCBI Taxonomy" id="864142"/>
    <lineage>
        <taxon>Eukaryota</taxon>
        <taxon>Sar</taxon>
        <taxon>Alveolata</taxon>
        <taxon>Apicomplexa</taxon>
        <taxon>Aconoidasida</taxon>
        <taxon>Haemosporida</taxon>
        <taxon>Plasmodiidae</taxon>
        <taxon>Plasmodium</taxon>
        <taxon>Plasmodium (Plasmodium)</taxon>
    </lineage>
</organism>
<reference evidence="3" key="1">
    <citation type="submission" date="2016-05" db="EMBL/GenBank/DDBJ databases">
        <authorList>
            <person name="Lavstsen T."/>
            <person name="Jespersen J.S."/>
        </authorList>
    </citation>
    <scope>NUCLEOTIDE SEQUENCE [LARGE SCALE GENOMIC DNA]</scope>
</reference>
<name>A0A1A9A400_PLAOA</name>
<dbReference type="EMBL" id="FLRD01000162">
    <property type="protein sequence ID" value="SBT50593.1"/>
    <property type="molecule type" value="Genomic_DNA"/>
</dbReference>
<feature type="region of interest" description="Disordered" evidence="1">
    <location>
        <begin position="47"/>
        <end position="81"/>
    </location>
</feature>
<dbReference type="Proteomes" id="UP000078550">
    <property type="component" value="Unassembled WGS sequence"/>
</dbReference>
<feature type="compositionally biased region" description="Polar residues" evidence="1">
    <location>
        <begin position="71"/>
        <end position="81"/>
    </location>
</feature>
<gene>
    <name evidence="2" type="ORF">POVWA1_061640</name>
    <name evidence="3" type="ORF">POVWA2_061180</name>
</gene>
<proteinExistence type="predicted"/>
<reference evidence="4 5" key="2">
    <citation type="submission" date="2016-05" db="EMBL/GenBank/DDBJ databases">
        <authorList>
            <person name="Naeem Raeece"/>
        </authorList>
    </citation>
    <scope>NUCLEOTIDE SEQUENCE [LARGE SCALE GENOMIC DNA]</scope>
</reference>
<evidence type="ECO:0000313" key="3">
    <source>
        <dbReference type="EMBL" id="SBT50902.1"/>
    </source>
</evidence>
<keyword evidence="5" id="KW-1185">Reference proteome</keyword>
<evidence type="ECO:0000313" key="5">
    <source>
        <dbReference type="Proteomes" id="UP000078555"/>
    </source>
</evidence>
<dbReference type="EMBL" id="FLRE01000202">
    <property type="protein sequence ID" value="SBT50902.1"/>
    <property type="molecule type" value="Genomic_DNA"/>
</dbReference>
<evidence type="ECO:0000313" key="2">
    <source>
        <dbReference type="EMBL" id="SBT50593.1"/>
    </source>
</evidence>
<protein>
    <submittedName>
        <fullName evidence="3">Uncharacterized protein</fullName>
    </submittedName>
</protein>